<dbReference type="PANTHER" id="PTHR43556">
    <property type="entry name" value="PEPTIDE CHAIN RELEASE FACTOR RF3"/>
    <property type="match status" value="1"/>
</dbReference>
<evidence type="ECO:0000313" key="12">
    <source>
        <dbReference type="Proteomes" id="UP000296144"/>
    </source>
</evidence>
<sequence>MCDSCLKELLRRRTFAIISHPDAGKTTVTEKMLLFGNVINMAGTVKSRGSNKYAKSDWMSIEKERGISVTTSVLQFSYLGRLINLLDTPGHKDFSEDTYRTLTAVDSCVMIIDSSKGVEERTCKLIEVTRLRDIPIITFMNKYDCDVNNPFDLIDEIESKLGIICTPITWPIGYSKYFKGVYNLYEDLAYIYKTGKGNIIKQTNIVKGLYNSNLDNEIGKESSIQLREDIKLIRKSICEFNHEDFLNGIQSPVLFGTALGNFGIDHILNFLILWAPYPMPRTTDLRLVDSKEKQFTGFVFKIQANMDLKHRDRIAFIRIVSGIYNTGMKLYHVRIKKYIIVYNVLTFIAGSRSNIKKAYPGDIIGLHNHGSIKIGDTFTQGENINFIGIPKFAPEIFFIVRSKDPFKKKQLNIGLMQISEEGNVQLIRRIYNNDLIIGAIGQLQFEIIISRLKHEYKVEASYSYTNIATIRWLECSDNKILKSFQSECNKNIAFDNNDNLIYIVYNMVNLKIVQERYPEILFCKTHEYQI</sequence>
<dbReference type="PRINTS" id="PR00315">
    <property type="entry name" value="ELONGATNFCT"/>
</dbReference>
<keyword evidence="6 9" id="KW-0342">GTP-binding</keyword>
<evidence type="ECO:0000256" key="9">
    <source>
        <dbReference type="HAMAP-Rule" id="MF_00072"/>
    </source>
</evidence>
<comment type="function">
    <text evidence="7 9">Increases the formation of ribosomal termination complexes and stimulates activities of RF-1 and RF-2. It binds guanine nucleotides and has strong preference for UGA stop codons. It may interact directly with the ribosome. The stimulation of RF-1 and RF-2 is significantly reduced by GTP and GDP, but not by GMP.</text>
</comment>
<comment type="subcellular location">
    <subcellularLocation>
        <location evidence="1 9">Cytoplasm</location>
    </subcellularLocation>
</comment>
<dbReference type="FunFam" id="3.30.70.3280:FF:000001">
    <property type="entry name" value="Peptide chain release factor 3"/>
    <property type="match status" value="1"/>
</dbReference>
<dbReference type="InterPro" id="IPR004548">
    <property type="entry name" value="PrfC"/>
</dbReference>
<keyword evidence="12" id="KW-1185">Reference proteome</keyword>
<dbReference type="NCBIfam" id="TIGR00231">
    <property type="entry name" value="small_GTP"/>
    <property type="match status" value="1"/>
</dbReference>
<evidence type="ECO:0000256" key="2">
    <source>
        <dbReference type="ARBA" id="ARBA00009978"/>
    </source>
</evidence>
<dbReference type="InterPro" id="IPR038467">
    <property type="entry name" value="RF3_dom_3_sf"/>
</dbReference>
<evidence type="ECO:0000256" key="7">
    <source>
        <dbReference type="ARBA" id="ARBA00025017"/>
    </source>
</evidence>
<dbReference type="GO" id="GO:0016150">
    <property type="term" value="F:translation release factor activity, codon nonspecific"/>
    <property type="evidence" value="ECO:0007669"/>
    <property type="project" value="TreeGrafter"/>
</dbReference>
<evidence type="ECO:0000256" key="6">
    <source>
        <dbReference type="ARBA" id="ARBA00023134"/>
    </source>
</evidence>
<name>A0A2P5SVW9_9GAMM</name>
<evidence type="ECO:0000256" key="8">
    <source>
        <dbReference type="ARBA" id="ARBA00073639"/>
    </source>
</evidence>
<dbReference type="GO" id="GO:0006449">
    <property type="term" value="P:regulation of translational termination"/>
    <property type="evidence" value="ECO:0007669"/>
    <property type="project" value="UniProtKB-UniRule"/>
</dbReference>
<dbReference type="NCBIfam" id="NF001964">
    <property type="entry name" value="PRK00741.1"/>
    <property type="match status" value="1"/>
</dbReference>
<dbReference type="FunFam" id="3.40.50.300:FF:000542">
    <property type="entry name" value="Peptide chain release factor 3"/>
    <property type="match status" value="1"/>
</dbReference>
<feature type="binding site" evidence="9">
    <location>
        <begin position="141"/>
        <end position="144"/>
    </location>
    <ligand>
        <name>GTP</name>
        <dbReference type="ChEBI" id="CHEBI:37565"/>
    </ligand>
</feature>
<evidence type="ECO:0000256" key="5">
    <source>
        <dbReference type="ARBA" id="ARBA00022917"/>
    </source>
</evidence>
<dbReference type="Proteomes" id="UP000296144">
    <property type="component" value="Unassembled WGS sequence"/>
</dbReference>
<dbReference type="GO" id="GO:0005829">
    <property type="term" value="C:cytosol"/>
    <property type="evidence" value="ECO:0007669"/>
    <property type="project" value="TreeGrafter"/>
</dbReference>
<dbReference type="PROSITE" id="PS00301">
    <property type="entry name" value="G_TR_1"/>
    <property type="match status" value="1"/>
</dbReference>
<dbReference type="RefSeq" id="WP_136130248.1">
    <property type="nucleotide sequence ID" value="NZ_PDKU01000003.1"/>
</dbReference>
<gene>
    <name evidence="9" type="primary">prfC</name>
    <name evidence="11" type="ORF">CRV10_02410</name>
</gene>
<protein>
    <recommendedName>
        <fullName evidence="8 9">Peptide chain release factor 3</fullName>
        <shortName evidence="9">RF-3</shortName>
    </recommendedName>
</protein>
<dbReference type="SUPFAM" id="SSF50447">
    <property type="entry name" value="Translation proteins"/>
    <property type="match status" value="1"/>
</dbReference>
<dbReference type="EMBL" id="PDKU01000003">
    <property type="protein sequence ID" value="PPI86460.1"/>
    <property type="molecule type" value="Genomic_DNA"/>
</dbReference>
<feature type="domain" description="Tr-type G" evidence="10">
    <location>
        <begin position="10"/>
        <end position="279"/>
    </location>
</feature>
<dbReference type="InterPro" id="IPR000795">
    <property type="entry name" value="T_Tr_GTP-bd_dom"/>
</dbReference>
<keyword evidence="3 9" id="KW-0963">Cytoplasm</keyword>
<feature type="binding site" evidence="9">
    <location>
        <begin position="87"/>
        <end position="91"/>
    </location>
    <ligand>
        <name>GTP</name>
        <dbReference type="ChEBI" id="CHEBI:37565"/>
    </ligand>
</feature>
<dbReference type="InterPro" id="IPR031157">
    <property type="entry name" value="G_TR_CS"/>
</dbReference>
<dbReference type="InterPro" id="IPR027417">
    <property type="entry name" value="P-loop_NTPase"/>
</dbReference>
<dbReference type="InterPro" id="IPR032090">
    <property type="entry name" value="RF3_C"/>
</dbReference>
<reference evidence="11 12" key="1">
    <citation type="journal article" date="2018" name="Genome Biol. Evol.">
        <title>Cladogenesis and Genomic Streamlining in Extracellular Endosymbionts of Tropical Stink Bugs.</title>
        <authorList>
            <person name="Otero-Bravo A."/>
            <person name="Goffredi S."/>
            <person name="Sabree Z.L."/>
        </authorList>
    </citation>
    <scope>NUCLEOTIDE SEQUENCE [LARGE SCALE GENOMIC DNA]</scope>
    <source>
        <strain evidence="11 12">SoEL</strain>
    </source>
</reference>
<dbReference type="Gene3D" id="3.30.70.3280">
    <property type="entry name" value="Peptide chain release factor 3, domain III"/>
    <property type="match status" value="1"/>
</dbReference>
<evidence type="ECO:0000259" key="10">
    <source>
        <dbReference type="PROSITE" id="PS51722"/>
    </source>
</evidence>
<keyword evidence="5 9" id="KW-0648">Protein biosynthesis</keyword>
<accession>A0A2P5SVW9</accession>
<dbReference type="InterPro" id="IPR009000">
    <property type="entry name" value="Transl_B-barrel_sf"/>
</dbReference>
<comment type="similarity">
    <text evidence="2 9">Belongs to the TRAFAC class translation factor GTPase superfamily. Classic translation factor GTPase family. PrfC subfamily.</text>
</comment>
<proteinExistence type="inferred from homology"/>
<dbReference type="SUPFAM" id="SSF54980">
    <property type="entry name" value="EF-G C-terminal domain-like"/>
    <property type="match status" value="1"/>
</dbReference>
<dbReference type="Pfam" id="PF22042">
    <property type="entry name" value="EF-G_D2"/>
    <property type="match status" value="1"/>
</dbReference>
<dbReference type="GO" id="GO:0005525">
    <property type="term" value="F:GTP binding"/>
    <property type="evidence" value="ECO:0007669"/>
    <property type="project" value="UniProtKB-UniRule"/>
</dbReference>
<dbReference type="Pfam" id="PF16658">
    <property type="entry name" value="RF3_C"/>
    <property type="match status" value="1"/>
</dbReference>
<dbReference type="SUPFAM" id="SSF52540">
    <property type="entry name" value="P-loop containing nucleoside triphosphate hydrolases"/>
    <property type="match status" value="1"/>
</dbReference>
<dbReference type="InterPro" id="IPR035647">
    <property type="entry name" value="EFG_III/V"/>
</dbReference>
<evidence type="ECO:0000256" key="3">
    <source>
        <dbReference type="ARBA" id="ARBA00022490"/>
    </source>
</evidence>
<evidence type="ECO:0000313" key="11">
    <source>
        <dbReference type="EMBL" id="PPI86460.1"/>
    </source>
</evidence>
<comment type="caution">
    <text evidence="11">The sequence shown here is derived from an EMBL/GenBank/DDBJ whole genome shotgun (WGS) entry which is preliminary data.</text>
</comment>
<dbReference type="PANTHER" id="PTHR43556:SF2">
    <property type="entry name" value="PEPTIDE CHAIN RELEASE FACTOR RF3"/>
    <property type="match status" value="1"/>
</dbReference>
<dbReference type="OrthoDB" id="9801472at2"/>
<dbReference type="HAMAP" id="MF_00072">
    <property type="entry name" value="Rel_fac_3"/>
    <property type="match status" value="1"/>
</dbReference>
<dbReference type="PROSITE" id="PS51722">
    <property type="entry name" value="G_TR_2"/>
    <property type="match status" value="1"/>
</dbReference>
<evidence type="ECO:0000256" key="1">
    <source>
        <dbReference type="ARBA" id="ARBA00004496"/>
    </source>
</evidence>
<evidence type="ECO:0000256" key="4">
    <source>
        <dbReference type="ARBA" id="ARBA00022741"/>
    </source>
</evidence>
<dbReference type="GO" id="GO:0003924">
    <property type="term" value="F:GTPase activity"/>
    <property type="evidence" value="ECO:0007669"/>
    <property type="project" value="InterPro"/>
</dbReference>
<dbReference type="CDD" id="cd04169">
    <property type="entry name" value="RF3"/>
    <property type="match status" value="1"/>
</dbReference>
<organism evidence="11 12">
    <name type="scientific">Candidatus Pantoea edessiphila</name>
    <dbReference type="NCBI Taxonomy" id="2044610"/>
    <lineage>
        <taxon>Bacteria</taxon>
        <taxon>Pseudomonadati</taxon>
        <taxon>Pseudomonadota</taxon>
        <taxon>Gammaproteobacteria</taxon>
        <taxon>Enterobacterales</taxon>
        <taxon>Erwiniaceae</taxon>
        <taxon>Pantoea</taxon>
    </lineage>
</organism>
<dbReference type="InterPro" id="IPR005225">
    <property type="entry name" value="Small_GTP-bd"/>
</dbReference>
<dbReference type="NCBIfam" id="TIGR00503">
    <property type="entry name" value="prfC"/>
    <property type="match status" value="1"/>
</dbReference>
<dbReference type="GO" id="GO:0097216">
    <property type="term" value="F:guanosine tetraphosphate binding"/>
    <property type="evidence" value="ECO:0007669"/>
    <property type="project" value="UniProtKB-ARBA"/>
</dbReference>
<dbReference type="Pfam" id="PF00009">
    <property type="entry name" value="GTP_EFTU"/>
    <property type="match status" value="1"/>
</dbReference>
<dbReference type="Gene3D" id="3.40.50.300">
    <property type="entry name" value="P-loop containing nucleotide triphosphate hydrolases"/>
    <property type="match status" value="2"/>
</dbReference>
<dbReference type="GO" id="GO:0016149">
    <property type="term" value="F:translation release factor activity, codon specific"/>
    <property type="evidence" value="ECO:0007669"/>
    <property type="project" value="UniProtKB-UniRule"/>
</dbReference>
<feature type="binding site" evidence="9">
    <location>
        <begin position="19"/>
        <end position="26"/>
    </location>
    <ligand>
        <name>GTP</name>
        <dbReference type="ChEBI" id="CHEBI:37565"/>
    </ligand>
</feature>
<dbReference type="InterPro" id="IPR053905">
    <property type="entry name" value="EF-G-like_DII"/>
</dbReference>
<dbReference type="AlphaFoldDB" id="A0A2P5SVW9"/>
<dbReference type="InterPro" id="IPR041732">
    <property type="entry name" value="RF3_GTP-bd"/>
</dbReference>
<keyword evidence="4 9" id="KW-0547">Nucleotide-binding</keyword>